<sequence length="252" mass="30049">MLLHSYVNKQLIVFADNLNMASLNHNEDAIHDLRVALKQVFAVRNILKQSVLDYEHSFKPRFHLVKTLFKTAGIIRDRQIMMHLAQERLMHNEYVNYRRKCNRMIKPAFLKLQEIGESQNLKKEIRYITRIFYALDILRPEFVINIFIKRISENEKQIKEQQNKANANYHLIRRLIKEQYYLLSILKEVYKYNSDENQIAKKKEMGSKLGDWHDLRVFHHDLIHSKMTVNPNTVTSIETEAKSFLNSIIPQL</sequence>
<protein>
    <submittedName>
        <fullName evidence="2">CHAD domain-containing protein</fullName>
    </submittedName>
</protein>
<proteinExistence type="predicted"/>
<dbReference type="Gene3D" id="1.40.20.10">
    <property type="entry name" value="CHAD domain"/>
    <property type="match status" value="1"/>
</dbReference>
<reference evidence="2" key="1">
    <citation type="submission" date="2022-10" db="EMBL/GenBank/DDBJ databases">
        <authorList>
            <person name="Yu W.X."/>
        </authorList>
    </citation>
    <scope>NUCLEOTIDE SEQUENCE</scope>
    <source>
        <strain evidence="2">AAT</strain>
    </source>
</reference>
<organism evidence="2 3">
    <name type="scientific">Plebeiibacterium sediminum</name>
    <dbReference type="NCBI Taxonomy" id="2992112"/>
    <lineage>
        <taxon>Bacteria</taxon>
        <taxon>Pseudomonadati</taxon>
        <taxon>Bacteroidota</taxon>
        <taxon>Bacteroidia</taxon>
        <taxon>Marinilabiliales</taxon>
        <taxon>Marinilabiliaceae</taxon>
        <taxon>Plebeiibacterium</taxon>
    </lineage>
</organism>
<evidence type="ECO:0000313" key="2">
    <source>
        <dbReference type="EMBL" id="MCW3786346.1"/>
    </source>
</evidence>
<dbReference type="RefSeq" id="WP_301189911.1">
    <property type="nucleotide sequence ID" value="NZ_JAPDPJ010000013.1"/>
</dbReference>
<gene>
    <name evidence="2" type="ORF">OM075_07700</name>
</gene>
<dbReference type="Pfam" id="PF05235">
    <property type="entry name" value="CHAD"/>
    <property type="match status" value="1"/>
</dbReference>
<dbReference type="AlphaFoldDB" id="A0AAE3SEL6"/>
<dbReference type="Proteomes" id="UP001209229">
    <property type="component" value="Unassembled WGS sequence"/>
</dbReference>
<evidence type="ECO:0000259" key="1">
    <source>
        <dbReference type="Pfam" id="PF05235"/>
    </source>
</evidence>
<name>A0AAE3SEL6_9BACT</name>
<feature type="domain" description="CHAD" evidence="1">
    <location>
        <begin position="12"/>
        <end position="220"/>
    </location>
</feature>
<dbReference type="InterPro" id="IPR038186">
    <property type="entry name" value="CHAD_dom_sf"/>
</dbReference>
<accession>A0AAE3SEL6</accession>
<keyword evidence="3" id="KW-1185">Reference proteome</keyword>
<dbReference type="InterPro" id="IPR007899">
    <property type="entry name" value="CHAD_dom"/>
</dbReference>
<evidence type="ECO:0000313" key="3">
    <source>
        <dbReference type="Proteomes" id="UP001209229"/>
    </source>
</evidence>
<dbReference type="EMBL" id="JAPDPJ010000013">
    <property type="protein sequence ID" value="MCW3786346.1"/>
    <property type="molecule type" value="Genomic_DNA"/>
</dbReference>
<comment type="caution">
    <text evidence="2">The sequence shown here is derived from an EMBL/GenBank/DDBJ whole genome shotgun (WGS) entry which is preliminary data.</text>
</comment>